<dbReference type="Proteomes" id="UP001157502">
    <property type="component" value="Chromosome 16"/>
</dbReference>
<reference evidence="1" key="1">
    <citation type="submission" date="2021-05" db="EMBL/GenBank/DDBJ databases">
        <authorList>
            <person name="Pan Q."/>
            <person name="Jouanno E."/>
            <person name="Zahm M."/>
            <person name="Klopp C."/>
            <person name="Cabau C."/>
            <person name="Louis A."/>
            <person name="Berthelot C."/>
            <person name="Parey E."/>
            <person name="Roest Crollius H."/>
            <person name="Montfort J."/>
            <person name="Robinson-Rechavi M."/>
            <person name="Bouchez O."/>
            <person name="Lampietro C."/>
            <person name="Lopez Roques C."/>
            <person name="Donnadieu C."/>
            <person name="Postlethwait J."/>
            <person name="Bobe J."/>
            <person name="Dillon D."/>
            <person name="Chandos A."/>
            <person name="von Hippel F."/>
            <person name="Guiguen Y."/>
        </authorList>
    </citation>
    <scope>NUCLEOTIDE SEQUENCE</scope>
    <source>
        <strain evidence="1">YG-Jan2019</strain>
    </source>
</reference>
<keyword evidence="2" id="KW-1185">Reference proteome</keyword>
<comment type="caution">
    <text evidence="1">The sequence shown here is derived from an EMBL/GenBank/DDBJ whole genome shotgun (WGS) entry which is preliminary data.</text>
</comment>
<organism evidence="1 2">
    <name type="scientific">Dallia pectoralis</name>
    <name type="common">Alaska blackfish</name>
    <dbReference type="NCBI Taxonomy" id="75939"/>
    <lineage>
        <taxon>Eukaryota</taxon>
        <taxon>Metazoa</taxon>
        <taxon>Chordata</taxon>
        <taxon>Craniata</taxon>
        <taxon>Vertebrata</taxon>
        <taxon>Euteleostomi</taxon>
        <taxon>Actinopterygii</taxon>
        <taxon>Neopterygii</taxon>
        <taxon>Teleostei</taxon>
        <taxon>Protacanthopterygii</taxon>
        <taxon>Esociformes</taxon>
        <taxon>Umbridae</taxon>
        <taxon>Dallia</taxon>
    </lineage>
</organism>
<protein>
    <submittedName>
        <fullName evidence="1">Uncharacterized protein</fullName>
    </submittedName>
</protein>
<evidence type="ECO:0000313" key="1">
    <source>
        <dbReference type="EMBL" id="KAJ7999838.1"/>
    </source>
</evidence>
<evidence type="ECO:0000313" key="2">
    <source>
        <dbReference type="Proteomes" id="UP001157502"/>
    </source>
</evidence>
<name>A0ACC2G895_DALPE</name>
<accession>A0ACC2G895</accession>
<dbReference type="EMBL" id="CM055743">
    <property type="protein sequence ID" value="KAJ7999838.1"/>
    <property type="molecule type" value="Genomic_DNA"/>
</dbReference>
<gene>
    <name evidence="1" type="ORF">DPEC_G00198560</name>
</gene>
<sequence>MTKALILVQEQSAWVKLSLTSICKKSEASLLCLVQLVFEHTNTSFQRSDEVQLDTNRVDTGEGDAGSASTAEWQKRTETIAGMRAAVEDVRTSLKTKRDEASFKTLFEEATAVVQSLGVTLTVPQTRPPPKHFIKEAEPHQPKRAKDHYRGEFFKYIVYAQLRELFNNDDF</sequence>
<proteinExistence type="predicted"/>